<feature type="compositionally biased region" description="Polar residues" evidence="8">
    <location>
        <begin position="323"/>
        <end position="333"/>
    </location>
</feature>
<gene>
    <name evidence="10" type="ORF">B2J93_6948</name>
</gene>
<dbReference type="PANTHER" id="PTHR14898">
    <property type="entry name" value="ENHANCER OF POLYCOMB"/>
    <property type="match status" value="1"/>
</dbReference>
<organism evidence="10 11">
    <name type="scientific">Diplocarpon coronariae</name>
    <dbReference type="NCBI Taxonomy" id="2795749"/>
    <lineage>
        <taxon>Eukaryota</taxon>
        <taxon>Fungi</taxon>
        <taxon>Dikarya</taxon>
        <taxon>Ascomycota</taxon>
        <taxon>Pezizomycotina</taxon>
        <taxon>Leotiomycetes</taxon>
        <taxon>Helotiales</taxon>
        <taxon>Drepanopezizaceae</taxon>
        <taxon>Diplocarpon</taxon>
    </lineage>
</organism>
<evidence type="ECO:0000256" key="4">
    <source>
        <dbReference type="ARBA" id="ARBA00023163"/>
    </source>
</evidence>
<dbReference type="GO" id="GO:0006357">
    <property type="term" value="P:regulation of transcription by RNA polymerase II"/>
    <property type="evidence" value="ECO:0007669"/>
    <property type="project" value="InterPro"/>
</dbReference>
<feature type="region of interest" description="Disordered" evidence="8">
    <location>
        <begin position="514"/>
        <end position="564"/>
    </location>
</feature>
<proteinExistence type="inferred from homology"/>
<dbReference type="InterPro" id="IPR019542">
    <property type="entry name" value="Enhancer_polycomb-like_N"/>
</dbReference>
<evidence type="ECO:0000259" key="9">
    <source>
        <dbReference type="Pfam" id="PF10513"/>
    </source>
</evidence>
<evidence type="ECO:0000256" key="1">
    <source>
        <dbReference type="ARBA" id="ARBA00004123"/>
    </source>
</evidence>
<feature type="region of interest" description="Disordered" evidence="8">
    <location>
        <begin position="314"/>
        <end position="342"/>
    </location>
</feature>
<keyword evidence="3 7" id="KW-0805">Transcription regulation</keyword>
<evidence type="ECO:0000313" key="11">
    <source>
        <dbReference type="Proteomes" id="UP000242519"/>
    </source>
</evidence>
<reference evidence="10 11" key="1">
    <citation type="submission" date="2017-04" db="EMBL/GenBank/DDBJ databases">
        <title>Draft genome sequence of Marssonina coronaria NL1: causal agent of apple blotch.</title>
        <authorList>
            <person name="Cheng Q."/>
        </authorList>
    </citation>
    <scope>NUCLEOTIDE SEQUENCE [LARGE SCALE GENOMIC DNA]</scope>
    <source>
        <strain evidence="10 11">NL1</strain>
    </source>
</reference>
<dbReference type="OrthoDB" id="435275at2759"/>
<comment type="subcellular location">
    <subcellularLocation>
        <location evidence="1 7">Nucleus</location>
    </subcellularLocation>
</comment>
<evidence type="ECO:0000256" key="3">
    <source>
        <dbReference type="ARBA" id="ARBA00023015"/>
    </source>
</evidence>
<feature type="compositionally biased region" description="Polar residues" evidence="8">
    <location>
        <begin position="540"/>
        <end position="564"/>
    </location>
</feature>
<evidence type="ECO:0000256" key="2">
    <source>
        <dbReference type="ARBA" id="ARBA00008035"/>
    </source>
</evidence>
<evidence type="ECO:0000256" key="7">
    <source>
        <dbReference type="RuleBase" id="RU361124"/>
    </source>
</evidence>
<dbReference type="GO" id="GO:0005634">
    <property type="term" value="C:nucleus"/>
    <property type="evidence" value="ECO:0007669"/>
    <property type="project" value="UniProtKB-SubCell"/>
</dbReference>
<dbReference type="InterPro" id="IPR024943">
    <property type="entry name" value="Enhancer_polycomb"/>
</dbReference>
<dbReference type="InParanoid" id="A0A218YWR2"/>
<comment type="caution">
    <text evidence="10">The sequence shown here is derived from an EMBL/GenBank/DDBJ whole genome shotgun (WGS) entry which is preliminary data.</text>
</comment>
<dbReference type="AlphaFoldDB" id="A0A218YWR2"/>
<dbReference type="STRING" id="503106.A0A218YWR2"/>
<protein>
    <recommendedName>
        <fullName evidence="7">Enhancer of polycomb-like protein</fullName>
    </recommendedName>
</protein>
<dbReference type="EMBL" id="MZNU01000342">
    <property type="protein sequence ID" value="OWO99893.1"/>
    <property type="molecule type" value="Genomic_DNA"/>
</dbReference>
<keyword evidence="4 7" id="KW-0804">Transcription</keyword>
<evidence type="ECO:0000256" key="5">
    <source>
        <dbReference type="ARBA" id="ARBA00023242"/>
    </source>
</evidence>
<dbReference type="Proteomes" id="UP000242519">
    <property type="component" value="Unassembled WGS sequence"/>
</dbReference>
<evidence type="ECO:0000256" key="6">
    <source>
        <dbReference type="ARBA" id="ARBA00025513"/>
    </source>
</evidence>
<comment type="function">
    <text evidence="6">Component of the NuA4 histone acetyltransferase complex which is involved in transcriptional activation of selected genes principally by acetylation of nucleosomal histone H4 and H2A. The NuA4 complex is also involved in DNA repair. Involved in gene silencing by neighboring heterochromatin, blockage of the silencing spreading along the chromosome, and required for cell cycle progression through G2/M.</text>
</comment>
<evidence type="ECO:0000313" key="10">
    <source>
        <dbReference type="EMBL" id="OWO99893.1"/>
    </source>
</evidence>
<keyword evidence="5 7" id="KW-0539">Nucleus</keyword>
<sequence length="564" mass="64880">MAPPARTVRTRKLAKSFWQLVLREDELDSEEYRALQQQNNVATSTGVEAGEEKEYHLQAALKSSTNANAKQAEEIPAPPTAEGADIDYDSLYALIYEKPATYIRFSETVEDTTGCQYNMTTEDDVFLKAYNTNKIPAQKCSEDDFEKLMDIYEKQGSAQTPFASVDGTVLSYEKMKAVIDQHFPGRNVGYKEDVYEHWKRCRQASGNHPLQPTVKEEEDQNKDESDPYVCFRRRDMNVRRKTRARDTQSQEKIKRLRKELEEGKQLVDLAFDREKIKKEIIQNERALFEQRAKVKEHKIRLGIKADDLEDLVNQKPQKRKVQDYNQIQRQSGPQHRLPARPEPRPLEADLIQLSDLMAQKENVLQTEIEDKAKQHRKWNQGHVDLTREPLSPVEGHDSGMGFRPAIAQYQYLMSPPSSVTSESFDHSSPAQEKSEPHLFRFTYPPGDDEPQAQPAYRRRIGRSGRLWIDRRGMSSPARGTDYAISDRWKYDDKDDDEQPVYDVDPYDTKALRFRASIPYPAHISTQRSRQDDRAMPQARASGSNSANRPPQPGAQSQPHPQAPT</sequence>
<name>A0A218YWR2_9HELO</name>
<feature type="region of interest" description="Disordered" evidence="8">
    <location>
        <begin position="416"/>
        <end position="458"/>
    </location>
</feature>
<feature type="domain" description="Enhancer of polycomb-like N-terminal" evidence="9">
    <location>
        <begin position="31"/>
        <end position="154"/>
    </location>
</feature>
<dbReference type="Pfam" id="PF10513">
    <property type="entry name" value="EPL1"/>
    <property type="match status" value="1"/>
</dbReference>
<feature type="compositionally biased region" description="Polar residues" evidence="8">
    <location>
        <begin position="416"/>
        <end position="431"/>
    </location>
</feature>
<accession>A0A218YWR2</accession>
<feature type="region of interest" description="Disordered" evidence="8">
    <location>
        <begin position="205"/>
        <end position="225"/>
    </location>
</feature>
<evidence type="ECO:0000256" key="8">
    <source>
        <dbReference type="SAM" id="MobiDB-lite"/>
    </source>
</evidence>
<keyword evidence="11" id="KW-1185">Reference proteome</keyword>
<comment type="similarity">
    <text evidence="2 7">Belongs to the enhancer of polycomb family.</text>
</comment>
<dbReference type="GO" id="GO:0035267">
    <property type="term" value="C:NuA4 histone acetyltransferase complex"/>
    <property type="evidence" value="ECO:0007669"/>
    <property type="project" value="InterPro"/>
</dbReference>